<organism evidence="6 7">
    <name type="scientific">Aeromicrobium ginsengisoli</name>
    <dbReference type="NCBI Taxonomy" id="363867"/>
    <lineage>
        <taxon>Bacteria</taxon>
        <taxon>Bacillati</taxon>
        <taxon>Actinomycetota</taxon>
        <taxon>Actinomycetes</taxon>
        <taxon>Propionibacteriales</taxon>
        <taxon>Nocardioidaceae</taxon>
        <taxon>Aeromicrobium</taxon>
    </lineage>
</organism>
<dbReference type="Pfam" id="PF00005">
    <property type="entry name" value="ABC_tran"/>
    <property type="match status" value="2"/>
</dbReference>
<dbReference type="Gene3D" id="3.40.50.300">
    <property type="entry name" value="P-loop containing nucleotide triphosphate hydrolases"/>
    <property type="match status" value="2"/>
</dbReference>
<dbReference type="Proteomes" id="UP000380867">
    <property type="component" value="Unassembled WGS sequence"/>
</dbReference>
<dbReference type="EMBL" id="SDPQ02000002">
    <property type="protein sequence ID" value="KAA1397112.1"/>
    <property type="molecule type" value="Genomic_DNA"/>
</dbReference>
<dbReference type="PANTHER" id="PTHR43790">
    <property type="entry name" value="CARBOHYDRATE TRANSPORT ATP-BINDING PROTEIN MG119-RELATED"/>
    <property type="match status" value="1"/>
</dbReference>
<evidence type="ECO:0000256" key="2">
    <source>
        <dbReference type="ARBA" id="ARBA00022737"/>
    </source>
</evidence>
<dbReference type="InterPro" id="IPR050107">
    <property type="entry name" value="ABC_carbohydrate_import_ATPase"/>
</dbReference>
<dbReference type="RefSeq" id="WP_149688605.1">
    <property type="nucleotide sequence ID" value="NZ_SDPQ02000002.1"/>
</dbReference>
<keyword evidence="3" id="KW-0547">Nucleotide-binding</keyword>
<protein>
    <submittedName>
        <fullName evidence="6">Sugar ABC transporter ATP-binding protein</fullName>
    </submittedName>
</protein>
<dbReference type="PANTHER" id="PTHR43790:SF9">
    <property type="entry name" value="GALACTOFURANOSE TRANSPORTER ATP-BINDING PROTEIN YTFR"/>
    <property type="match status" value="1"/>
</dbReference>
<evidence type="ECO:0000313" key="7">
    <source>
        <dbReference type="Proteomes" id="UP000380867"/>
    </source>
</evidence>
<feature type="domain" description="ABC transporter" evidence="5">
    <location>
        <begin position="263"/>
        <end position="508"/>
    </location>
</feature>
<keyword evidence="7" id="KW-1185">Reference proteome</keyword>
<feature type="domain" description="ABC transporter" evidence="5">
    <location>
        <begin position="10"/>
        <end position="247"/>
    </location>
</feature>
<dbReference type="AlphaFoldDB" id="A0A5M4FCZ7"/>
<dbReference type="InterPro" id="IPR027417">
    <property type="entry name" value="P-loop_NTPase"/>
</dbReference>
<evidence type="ECO:0000256" key="1">
    <source>
        <dbReference type="ARBA" id="ARBA00022448"/>
    </source>
</evidence>
<reference evidence="6" key="1">
    <citation type="submission" date="2019-09" db="EMBL/GenBank/DDBJ databases">
        <authorList>
            <person name="Li J."/>
        </authorList>
    </citation>
    <scope>NUCLEOTIDE SEQUENCE [LARGE SCALE GENOMIC DNA]</scope>
    <source>
        <strain evidence="6">JCM 14732</strain>
    </source>
</reference>
<sequence length="511" mass="55994">MTPPAHAVRLKARSLRKSFGASKALQGCSLDVRAGEIHAVCGENGSGKSTLVKILSGVQRPDVGEYVIGDHPDGTIERPRDALRAGVATVFQELLMVDTVSVLDNLQLGIQPVALGDSSPAEFRRRAQSVLEELLGYCPDLDGAAEGLSLSEKQTCSIARSLLRQPDVLILDEATSALDAESRDRLFVVLNRLRSRGVGIVFISHRMDEVDELADRITVLRSGASVATLERGKFTREDLIHHMTGADQLTAGTSERQNQLDPVSTHAVMRMRGVRIRENSYPVDFTLRQGEIVGVGGLDGHGQDEFLLALWGHQFGSAGGVVVLEDELERPITSASAAVASGIGYVPRERRSQALFPALTIRENFGVRTLERDTVGPFLMWSRTHLRFEHNAKKLNIKFGQDTDLITTLSGGNQQKVILARWLASHPRVLILNDPTRGIDINAKRDLYALLVELADSGVAIVMNSTEIDELVELADRVLVFREGAVARELQREELSRTTLVESFFGMGRSR</sequence>
<name>A0A5M4FCZ7_9ACTN</name>
<keyword evidence="1" id="KW-0813">Transport</keyword>
<accession>A0A5M4FCZ7</accession>
<dbReference type="OrthoDB" id="3812274at2"/>
<dbReference type="SMART" id="SM00382">
    <property type="entry name" value="AAA"/>
    <property type="match status" value="2"/>
</dbReference>
<comment type="caution">
    <text evidence="6">The sequence shown here is derived from an EMBL/GenBank/DDBJ whole genome shotgun (WGS) entry which is preliminary data.</text>
</comment>
<dbReference type="CDD" id="cd03216">
    <property type="entry name" value="ABC_Carb_Monos_I"/>
    <property type="match status" value="1"/>
</dbReference>
<dbReference type="CDD" id="cd03215">
    <property type="entry name" value="ABC_Carb_Monos_II"/>
    <property type="match status" value="1"/>
</dbReference>
<keyword evidence="4 6" id="KW-0067">ATP-binding</keyword>
<gene>
    <name evidence="6" type="ORF">ESP70_006800</name>
</gene>
<evidence type="ECO:0000313" key="6">
    <source>
        <dbReference type="EMBL" id="KAA1397112.1"/>
    </source>
</evidence>
<evidence type="ECO:0000259" key="5">
    <source>
        <dbReference type="PROSITE" id="PS50893"/>
    </source>
</evidence>
<evidence type="ECO:0000256" key="3">
    <source>
        <dbReference type="ARBA" id="ARBA00022741"/>
    </source>
</evidence>
<keyword evidence="2" id="KW-0677">Repeat</keyword>
<dbReference type="PROSITE" id="PS50893">
    <property type="entry name" value="ABC_TRANSPORTER_2"/>
    <property type="match status" value="2"/>
</dbReference>
<dbReference type="SUPFAM" id="SSF52540">
    <property type="entry name" value="P-loop containing nucleoside triphosphate hydrolases"/>
    <property type="match status" value="2"/>
</dbReference>
<dbReference type="GO" id="GO:0005524">
    <property type="term" value="F:ATP binding"/>
    <property type="evidence" value="ECO:0007669"/>
    <property type="project" value="UniProtKB-KW"/>
</dbReference>
<evidence type="ECO:0000256" key="4">
    <source>
        <dbReference type="ARBA" id="ARBA00022840"/>
    </source>
</evidence>
<proteinExistence type="predicted"/>
<dbReference type="InterPro" id="IPR003439">
    <property type="entry name" value="ABC_transporter-like_ATP-bd"/>
</dbReference>
<dbReference type="InterPro" id="IPR017871">
    <property type="entry name" value="ABC_transporter-like_CS"/>
</dbReference>
<dbReference type="GO" id="GO:0016887">
    <property type="term" value="F:ATP hydrolysis activity"/>
    <property type="evidence" value="ECO:0007669"/>
    <property type="project" value="InterPro"/>
</dbReference>
<dbReference type="PROSITE" id="PS00211">
    <property type="entry name" value="ABC_TRANSPORTER_1"/>
    <property type="match status" value="1"/>
</dbReference>
<dbReference type="InterPro" id="IPR003593">
    <property type="entry name" value="AAA+_ATPase"/>
</dbReference>